<evidence type="ECO:0000313" key="4">
    <source>
        <dbReference type="Proteomes" id="UP000054270"/>
    </source>
</evidence>
<feature type="coiled-coil region" evidence="1">
    <location>
        <begin position="105"/>
        <end position="181"/>
    </location>
</feature>
<dbReference type="AlphaFoldDB" id="A0A0D2NED4"/>
<feature type="region of interest" description="Disordered" evidence="2">
    <location>
        <begin position="59"/>
        <end position="80"/>
    </location>
</feature>
<keyword evidence="4" id="KW-1185">Reference proteome</keyword>
<organism evidence="3 4">
    <name type="scientific">Hypholoma sublateritium (strain FD-334 SS-4)</name>
    <dbReference type="NCBI Taxonomy" id="945553"/>
    <lineage>
        <taxon>Eukaryota</taxon>
        <taxon>Fungi</taxon>
        <taxon>Dikarya</taxon>
        <taxon>Basidiomycota</taxon>
        <taxon>Agaricomycotina</taxon>
        <taxon>Agaricomycetes</taxon>
        <taxon>Agaricomycetidae</taxon>
        <taxon>Agaricales</taxon>
        <taxon>Agaricineae</taxon>
        <taxon>Strophariaceae</taxon>
        <taxon>Hypholoma</taxon>
    </lineage>
</organism>
<feature type="compositionally biased region" description="Low complexity" evidence="2">
    <location>
        <begin position="449"/>
        <end position="463"/>
    </location>
</feature>
<feature type="compositionally biased region" description="Pro residues" evidence="2">
    <location>
        <begin position="200"/>
        <end position="211"/>
    </location>
</feature>
<evidence type="ECO:0000313" key="3">
    <source>
        <dbReference type="EMBL" id="KJA15026.1"/>
    </source>
</evidence>
<evidence type="ECO:0000256" key="2">
    <source>
        <dbReference type="SAM" id="MobiDB-lite"/>
    </source>
</evidence>
<feature type="compositionally biased region" description="Polar residues" evidence="2">
    <location>
        <begin position="223"/>
        <end position="233"/>
    </location>
</feature>
<gene>
    <name evidence="3" type="ORF">HYPSUDRAFT_208203</name>
</gene>
<dbReference type="EMBL" id="KN817656">
    <property type="protein sequence ID" value="KJA15026.1"/>
    <property type="molecule type" value="Genomic_DNA"/>
</dbReference>
<feature type="region of interest" description="Disordered" evidence="2">
    <location>
        <begin position="198"/>
        <end position="234"/>
    </location>
</feature>
<protein>
    <submittedName>
        <fullName evidence="3">Uncharacterized protein</fullName>
    </submittedName>
</protein>
<proteinExistence type="predicted"/>
<keyword evidence="1" id="KW-0175">Coiled coil</keyword>
<feature type="region of interest" description="Disordered" evidence="2">
    <location>
        <begin position="390"/>
        <end position="473"/>
    </location>
</feature>
<accession>A0A0D2NED4</accession>
<dbReference type="OrthoDB" id="3070377at2759"/>
<evidence type="ECO:0000256" key="1">
    <source>
        <dbReference type="SAM" id="Coils"/>
    </source>
</evidence>
<reference evidence="4" key="1">
    <citation type="submission" date="2014-04" db="EMBL/GenBank/DDBJ databases">
        <title>Evolutionary Origins and Diversification of the Mycorrhizal Mutualists.</title>
        <authorList>
            <consortium name="DOE Joint Genome Institute"/>
            <consortium name="Mycorrhizal Genomics Consortium"/>
            <person name="Kohler A."/>
            <person name="Kuo A."/>
            <person name="Nagy L.G."/>
            <person name="Floudas D."/>
            <person name="Copeland A."/>
            <person name="Barry K.W."/>
            <person name="Cichocki N."/>
            <person name="Veneault-Fourrey C."/>
            <person name="LaButti K."/>
            <person name="Lindquist E.A."/>
            <person name="Lipzen A."/>
            <person name="Lundell T."/>
            <person name="Morin E."/>
            <person name="Murat C."/>
            <person name="Riley R."/>
            <person name="Ohm R."/>
            <person name="Sun H."/>
            <person name="Tunlid A."/>
            <person name="Henrissat B."/>
            <person name="Grigoriev I.V."/>
            <person name="Hibbett D.S."/>
            <person name="Martin F."/>
        </authorList>
    </citation>
    <scope>NUCLEOTIDE SEQUENCE [LARGE SCALE GENOMIC DNA]</scope>
    <source>
        <strain evidence="4">FD-334 SS-4</strain>
    </source>
</reference>
<dbReference type="Proteomes" id="UP000054270">
    <property type="component" value="Unassembled WGS sequence"/>
</dbReference>
<name>A0A0D2NED4_HYPSF</name>
<sequence>MSPSKSPSIGPNNTYKCPVCDNLLRKQGPAKGGKFPGQEYLRCHLCKWHYTFSGVIAKEPIPPPNNPKTVDRAESSTPPATLPEVEESWRQSLHALSAAVDYGYSEAMERSSTQAQQERLQIEEEIETERREEEAFQNPYMLSVPPAAVDYGYSEAMERSSTQAQQERLQIEEEIETERREEEAFQRVLQESCELCAISPSPPPASPPPPVASGSSSHVHQPLPSSRPATSFPITRVKASNMPTITTQMNSNWMHAYEDRSKLPVSRNRSGQADAELMQKFHVIWWETDSEPPTIFMVLDCPNWPKWRITDSPTVLDRLGADLHFFDIECRVWVECPVSYPHVMKTNGYLLLRWVGVTCMEFDAHLQLAIRKSPTSRVYLAKDLKLKEKQKAMEPVTSNSEVEIIEGPVPGSSKRNKPATVSTPSPPSKHRPNIVIPLKVPTVPAPDLSPSSKSSTAVTSRSPTPFASAPRKSPALSLPWYAGWYASDMVEAFQKMSSMKKNRSYEERFMAAFGQTPPPRSSYYDQVKRWSQAPEKVRADALAAGHTSEGLWVSFVKKISLRR</sequence>